<organism evidence="2 3">
    <name type="scientific">Gigaspora margarita</name>
    <dbReference type="NCBI Taxonomy" id="4874"/>
    <lineage>
        <taxon>Eukaryota</taxon>
        <taxon>Fungi</taxon>
        <taxon>Fungi incertae sedis</taxon>
        <taxon>Mucoromycota</taxon>
        <taxon>Glomeromycotina</taxon>
        <taxon>Glomeromycetes</taxon>
        <taxon>Diversisporales</taxon>
        <taxon>Gigasporaceae</taxon>
        <taxon>Gigaspora</taxon>
    </lineage>
</organism>
<dbReference type="EMBL" id="CAJVQB010061801">
    <property type="protein sequence ID" value="CAG8840007.1"/>
    <property type="molecule type" value="Genomic_DNA"/>
</dbReference>
<evidence type="ECO:0000256" key="1">
    <source>
        <dbReference type="SAM" id="MobiDB-lite"/>
    </source>
</evidence>
<comment type="caution">
    <text evidence="2">The sequence shown here is derived from an EMBL/GenBank/DDBJ whole genome shotgun (WGS) entry which is preliminary data.</text>
</comment>
<feature type="non-terminal residue" evidence="2">
    <location>
        <position position="1"/>
    </location>
</feature>
<reference evidence="2 3" key="1">
    <citation type="submission" date="2021-06" db="EMBL/GenBank/DDBJ databases">
        <authorList>
            <person name="Kallberg Y."/>
            <person name="Tangrot J."/>
            <person name="Rosling A."/>
        </authorList>
    </citation>
    <scope>NUCLEOTIDE SEQUENCE [LARGE SCALE GENOMIC DNA]</scope>
    <source>
        <strain evidence="2 3">120-4 pot B 10/14</strain>
    </source>
</reference>
<feature type="region of interest" description="Disordered" evidence="1">
    <location>
        <begin position="1"/>
        <end position="46"/>
    </location>
</feature>
<protein>
    <submittedName>
        <fullName evidence="2">1907_t:CDS:1</fullName>
    </submittedName>
</protein>
<accession>A0ABN7WUC2</accession>
<feature type="compositionally biased region" description="Polar residues" evidence="1">
    <location>
        <begin position="83"/>
        <end position="96"/>
    </location>
</feature>
<dbReference type="Proteomes" id="UP000789901">
    <property type="component" value="Unassembled WGS sequence"/>
</dbReference>
<feature type="region of interest" description="Disordered" evidence="1">
    <location>
        <begin position="82"/>
        <end position="126"/>
    </location>
</feature>
<keyword evidence="3" id="KW-1185">Reference proteome</keyword>
<proteinExistence type="predicted"/>
<sequence length="126" mass="14347">KGSPQQDKQCVKEGYPPQLYQASTTENRKTSGVNYNEKGSPQQDKQCVKEGYPPQLYQASATENRKTSETRAEDYTTMRKVHSNQMNNASKRVSYTSRHKQQPQESLDINDLAKPYGMSDIVGRQK</sequence>
<evidence type="ECO:0000313" key="2">
    <source>
        <dbReference type="EMBL" id="CAG8840007.1"/>
    </source>
</evidence>
<gene>
    <name evidence="2" type="ORF">GMARGA_LOCUS34710</name>
</gene>
<evidence type="ECO:0000313" key="3">
    <source>
        <dbReference type="Proteomes" id="UP000789901"/>
    </source>
</evidence>
<name>A0ABN7WUC2_GIGMA</name>
<feature type="compositionally biased region" description="Polar residues" evidence="1">
    <location>
        <begin position="20"/>
        <end position="45"/>
    </location>
</feature>